<reference evidence="1 2" key="1">
    <citation type="journal article" date="2014" name="Int. J. Syst. Evol. Microbiol.">
        <title>Complete genome sequence of Corynebacterium casei LMG S-19264T (=DSM 44701T), isolated from a smear-ripened cheese.</title>
        <authorList>
            <consortium name="US DOE Joint Genome Institute (JGI-PGF)"/>
            <person name="Walter F."/>
            <person name="Albersmeier A."/>
            <person name="Kalinowski J."/>
            <person name="Ruckert C."/>
        </authorList>
    </citation>
    <scope>NUCLEOTIDE SEQUENCE [LARGE SCALE GENOMIC DNA]</scope>
    <source>
        <strain evidence="1 2">KCTC 12866</strain>
    </source>
</reference>
<proteinExistence type="predicted"/>
<dbReference type="Gene3D" id="2.30.110.10">
    <property type="entry name" value="Electron Transport, Fmn-binding Protein, Chain A"/>
    <property type="match status" value="1"/>
</dbReference>
<dbReference type="Proteomes" id="UP000598271">
    <property type="component" value="Unassembled WGS sequence"/>
</dbReference>
<organism evidence="1 2">
    <name type="scientific">Persicitalea jodogahamensis</name>
    <dbReference type="NCBI Taxonomy" id="402147"/>
    <lineage>
        <taxon>Bacteria</taxon>
        <taxon>Pseudomonadati</taxon>
        <taxon>Bacteroidota</taxon>
        <taxon>Cytophagia</taxon>
        <taxon>Cytophagales</taxon>
        <taxon>Spirosomataceae</taxon>
        <taxon>Persicitalea</taxon>
    </lineage>
</organism>
<comment type="caution">
    <text evidence="1">The sequence shown here is derived from an EMBL/GenBank/DDBJ whole genome shotgun (WGS) entry which is preliminary data.</text>
</comment>
<dbReference type="PANTHER" id="PTHR35802:SF1">
    <property type="entry name" value="PROTEASE SYNTHASE AND SPORULATION PROTEIN PAI 2"/>
    <property type="match status" value="1"/>
</dbReference>
<dbReference type="Pfam" id="PF04299">
    <property type="entry name" value="FMN_bind_2"/>
    <property type="match status" value="1"/>
</dbReference>
<gene>
    <name evidence="1" type="ORF">GCM10007390_18410</name>
</gene>
<sequence length="239" mass="27308">MQFEWSAVVFVVTRIFITDTSQKDLPKISPSPSKAMYIPATNAMNDRDEIVDFMQRFSFATIISTKDSVPTATHLPFVVEVRNDTIVLLSHFARANSHWKYLEGQTVLVIFSEPHAYISTEHYDKPQNVPTWNYVAVHAYGTVQLVEGYEPTVAILEKTIENYEAAYGMQWNGFPEEYKTRMTKGIVAFELTVTDLQAKQKLSQNRTDSEKKRIIESLARSEDSNENCIADYMQNMAGK</sequence>
<dbReference type="InterPro" id="IPR007396">
    <property type="entry name" value="TR_PAI2-type"/>
</dbReference>
<dbReference type="PANTHER" id="PTHR35802">
    <property type="entry name" value="PROTEASE SYNTHASE AND SPORULATION PROTEIN PAI 2"/>
    <property type="match status" value="1"/>
</dbReference>
<name>A0A8J3D7V9_9BACT</name>
<protein>
    <submittedName>
        <fullName evidence="1">Transcriptional regulator</fullName>
    </submittedName>
</protein>
<dbReference type="AlphaFoldDB" id="A0A8J3D7V9"/>
<evidence type="ECO:0000313" key="1">
    <source>
        <dbReference type="EMBL" id="GHB64739.1"/>
    </source>
</evidence>
<dbReference type="SUPFAM" id="SSF50475">
    <property type="entry name" value="FMN-binding split barrel"/>
    <property type="match status" value="1"/>
</dbReference>
<evidence type="ECO:0000313" key="2">
    <source>
        <dbReference type="Proteomes" id="UP000598271"/>
    </source>
</evidence>
<dbReference type="PIRSF" id="PIRSF010372">
    <property type="entry name" value="PaiB"/>
    <property type="match status" value="1"/>
</dbReference>
<accession>A0A8J3D7V9</accession>
<keyword evidence="2" id="KW-1185">Reference proteome</keyword>
<dbReference type="EMBL" id="BMXF01000001">
    <property type="protein sequence ID" value="GHB64739.1"/>
    <property type="molecule type" value="Genomic_DNA"/>
</dbReference>
<dbReference type="InterPro" id="IPR012349">
    <property type="entry name" value="Split_barrel_FMN-bd"/>
</dbReference>